<dbReference type="EMBL" id="NHZQ01000331">
    <property type="protein sequence ID" value="PSK42962.1"/>
    <property type="molecule type" value="Genomic_DNA"/>
</dbReference>
<feature type="domain" description="CAF17 C-terminal" evidence="6">
    <location>
        <begin position="303"/>
        <end position="407"/>
    </location>
</feature>
<dbReference type="AlphaFoldDB" id="A0A2P7Z419"/>
<dbReference type="InterPro" id="IPR017703">
    <property type="entry name" value="YgfZ/GCV_T_CS"/>
</dbReference>
<dbReference type="STRING" id="40998.A0A2P7Z419"/>
<dbReference type="PANTHER" id="PTHR22602:SF0">
    <property type="entry name" value="TRANSFERASE CAF17, MITOCHONDRIAL-RELATED"/>
    <property type="match status" value="1"/>
</dbReference>
<keyword evidence="2" id="KW-0809">Transit peptide</keyword>
<evidence type="ECO:0000256" key="1">
    <source>
        <dbReference type="ARBA" id="ARBA00004305"/>
    </source>
</evidence>
<dbReference type="GO" id="GO:0005759">
    <property type="term" value="C:mitochondrial matrix"/>
    <property type="evidence" value="ECO:0007669"/>
    <property type="project" value="UniProtKB-SubCell"/>
</dbReference>
<evidence type="ECO:0000256" key="4">
    <source>
        <dbReference type="ARBA" id="ARBA00093447"/>
    </source>
</evidence>
<evidence type="ECO:0000256" key="3">
    <source>
        <dbReference type="ARBA" id="ARBA00023128"/>
    </source>
</evidence>
<accession>A0A2P7Z419</accession>
<evidence type="ECO:0000256" key="5">
    <source>
        <dbReference type="ARBA" id="ARBA00093637"/>
    </source>
</evidence>
<evidence type="ECO:0000256" key="2">
    <source>
        <dbReference type="ARBA" id="ARBA00022946"/>
    </source>
</evidence>
<sequence>MPLKPPAFARRLPQCIFNPQHSSLKFHFTRRHLSTLPSLPPTSGFTPLPTRSLIHITGLDAPKFLHGLLTSSVHPFPTSAPPPSTPGSATSLPSGFYSAFLTAQGRVLHDVFVYPTSGATWDGLLGGGASSGAGSVAQGAEDGFVVEVDAEEREGLVKHLKRHKLRSKVKMRAVEEGEVTVYAAWREGEERWTSYGIAGRESGEDGKELGLADQRAPGMGRRVLLSGTGGGDVEFDGLEEAGLEQYNLRRYLRGVPEGQQEILKDQAFPMNSNLDVMGAIDFKKGCYIGQELTIRTHHTGVVRRRMLPVMLYNKAQDPPHELQYDAAWSGGSPAADAEFKADGKRGKPGRWIAGVGNVGLAACRLEMMTDLQVTSEPSAFDAADRFSVKAAEGDDTIGVKAFVPDWIRGRVRPPKAQKRVE</sequence>
<dbReference type="NCBIfam" id="TIGR03317">
    <property type="entry name" value="ygfZ_signature"/>
    <property type="match status" value="1"/>
</dbReference>
<name>A0A2P7Z419_9PEZI</name>
<dbReference type="SUPFAM" id="SSF103025">
    <property type="entry name" value="Folate-binding domain"/>
    <property type="match status" value="1"/>
</dbReference>
<dbReference type="PANTHER" id="PTHR22602">
    <property type="entry name" value="TRANSFERASE CAF17, MITOCHONDRIAL-RELATED"/>
    <property type="match status" value="1"/>
</dbReference>
<comment type="subcellular location">
    <subcellularLocation>
        <location evidence="1">Mitochondrion matrix</location>
    </subcellularLocation>
</comment>
<reference evidence="7 8" key="1">
    <citation type="submission" date="2017-05" db="EMBL/GenBank/DDBJ databases">
        <title>Draft genome sequence of Elsinoe australis.</title>
        <authorList>
            <person name="Cheng Q."/>
        </authorList>
    </citation>
    <scope>NUCLEOTIDE SEQUENCE [LARGE SCALE GENOMIC DNA]</scope>
    <source>
        <strain evidence="7 8">NL1</strain>
    </source>
</reference>
<dbReference type="Pfam" id="PF25455">
    <property type="entry name" value="Beta-barrel_CAF17_C"/>
    <property type="match status" value="1"/>
</dbReference>
<dbReference type="Gene3D" id="3.30.1360.120">
    <property type="entry name" value="Probable tRNA modification gtpase trme, domain 1"/>
    <property type="match status" value="2"/>
</dbReference>
<comment type="similarity">
    <text evidence="4">Belongs to the GcvT family. CAF17/IBA57 subfamily.</text>
</comment>
<evidence type="ECO:0000313" key="7">
    <source>
        <dbReference type="EMBL" id="PSK42962.1"/>
    </source>
</evidence>
<organism evidence="7 8">
    <name type="scientific">Elsinoe australis</name>
    <dbReference type="NCBI Taxonomy" id="40998"/>
    <lineage>
        <taxon>Eukaryota</taxon>
        <taxon>Fungi</taxon>
        <taxon>Dikarya</taxon>
        <taxon>Ascomycota</taxon>
        <taxon>Pezizomycotina</taxon>
        <taxon>Dothideomycetes</taxon>
        <taxon>Dothideomycetidae</taxon>
        <taxon>Myriangiales</taxon>
        <taxon>Elsinoaceae</taxon>
        <taxon>Elsinoe</taxon>
    </lineage>
</organism>
<evidence type="ECO:0000259" key="6">
    <source>
        <dbReference type="Pfam" id="PF25455"/>
    </source>
</evidence>
<dbReference type="OrthoDB" id="191995at2759"/>
<dbReference type="InterPro" id="IPR027266">
    <property type="entry name" value="TrmE/GcvT-like"/>
</dbReference>
<dbReference type="InterPro" id="IPR057460">
    <property type="entry name" value="CAF17_C"/>
</dbReference>
<dbReference type="InterPro" id="IPR045179">
    <property type="entry name" value="YgfZ/GcvT"/>
</dbReference>
<gene>
    <name evidence="7" type="ORF">B9Z65_6916</name>
</gene>
<keyword evidence="8" id="KW-1185">Reference proteome</keyword>
<dbReference type="Proteomes" id="UP000243723">
    <property type="component" value="Unassembled WGS sequence"/>
</dbReference>
<proteinExistence type="inferred from homology"/>
<keyword evidence="3" id="KW-0496">Mitochondrion</keyword>
<evidence type="ECO:0000313" key="8">
    <source>
        <dbReference type="Proteomes" id="UP000243723"/>
    </source>
</evidence>
<comment type="caution">
    <text evidence="7">The sequence shown here is derived from an EMBL/GenBank/DDBJ whole genome shotgun (WGS) entry which is preliminary data.</text>
</comment>
<dbReference type="GO" id="GO:0016226">
    <property type="term" value="P:iron-sulfur cluster assembly"/>
    <property type="evidence" value="ECO:0007669"/>
    <property type="project" value="TreeGrafter"/>
</dbReference>
<protein>
    <recommendedName>
        <fullName evidence="5">Iron-sulfur cluster assembly factor IBA57 homolog, mitochondrial</fullName>
    </recommendedName>
</protein>